<dbReference type="InterPro" id="IPR050815">
    <property type="entry name" value="TF_fung"/>
</dbReference>
<evidence type="ECO:0000313" key="8">
    <source>
        <dbReference type="Proteomes" id="UP000654370"/>
    </source>
</evidence>
<evidence type="ECO:0000313" key="7">
    <source>
        <dbReference type="EMBL" id="KAG2183701.1"/>
    </source>
</evidence>
<dbReference type="CDD" id="cd12148">
    <property type="entry name" value="fungal_TF_MHR"/>
    <property type="match status" value="1"/>
</dbReference>
<evidence type="ECO:0000259" key="6">
    <source>
        <dbReference type="SMART" id="SM00906"/>
    </source>
</evidence>
<proteinExistence type="predicted"/>
<evidence type="ECO:0000256" key="5">
    <source>
        <dbReference type="ARBA" id="ARBA00023242"/>
    </source>
</evidence>
<dbReference type="GO" id="GO:0003677">
    <property type="term" value="F:DNA binding"/>
    <property type="evidence" value="ECO:0007669"/>
    <property type="project" value="InterPro"/>
</dbReference>
<reference evidence="7" key="1">
    <citation type="submission" date="2020-12" db="EMBL/GenBank/DDBJ databases">
        <title>Metabolic potential, ecology and presence of endohyphal bacteria is reflected in genomic diversity of Mucoromycotina.</title>
        <authorList>
            <person name="Muszewska A."/>
            <person name="Okrasinska A."/>
            <person name="Steczkiewicz K."/>
            <person name="Drgas O."/>
            <person name="Orlowska M."/>
            <person name="Perlinska-Lenart U."/>
            <person name="Aleksandrzak-Piekarczyk T."/>
            <person name="Szatraj K."/>
            <person name="Zielenkiewicz U."/>
            <person name="Pilsyk S."/>
            <person name="Malc E."/>
            <person name="Mieczkowski P."/>
            <person name="Kruszewska J.S."/>
            <person name="Biernat P."/>
            <person name="Pawlowska J."/>
        </authorList>
    </citation>
    <scope>NUCLEOTIDE SEQUENCE</scope>
    <source>
        <strain evidence="7">WA0000067209</strain>
    </source>
</reference>
<evidence type="ECO:0000256" key="1">
    <source>
        <dbReference type="ARBA" id="ARBA00004123"/>
    </source>
</evidence>
<dbReference type="PANTHER" id="PTHR47338:SF5">
    <property type="entry name" value="ZN(II)2CYS6 TRANSCRIPTION FACTOR (EUROFUNG)"/>
    <property type="match status" value="1"/>
</dbReference>
<comment type="caution">
    <text evidence="7">The sequence shown here is derived from an EMBL/GenBank/DDBJ whole genome shotgun (WGS) entry which is preliminary data.</text>
</comment>
<accession>A0A8H7Q0S7</accession>
<dbReference type="EMBL" id="JAEPQZ010000003">
    <property type="protein sequence ID" value="KAG2183701.1"/>
    <property type="molecule type" value="Genomic_DNA"/>
</dbReference>
<keyword evidence="8" id="KW-1185">Reference proteome</keyword>
<organism evidence="7 8">
    <name type="scientific">Mortierella isabellina</name>
    <name type="common">Filamentous fungus</name>
    <name type="synonym">Umbelopsis isabellina</name>
    <dbReference type="NCBI Taxonomy" id="91625"/>
    <lineage>
        <taxon>Eukaryota</taxon>
        <taxon>Fungi</taxon>
        <taxon>Fungi incertae sedis</taxon>
        <taxon>Mucoromycota</taxon>
        <taxon>Mucoromycotina</taxon>
        <taxon>Umbelopsidomycetes</taxon>
        <taxon>Umbelopsidales</taxon>
        <taxon>Umbelopsidaceae</taxon>
        <taxon>Umbelopsis</taxon>
    </lineage>
</organism>
<dbReference type="InterPro" id="IPR007219">
    <property type="entry name" value="XnlR_reg_dom"/>
</dbReference>
<sequence>MVGLDCAVSNLQDDLTQVLQSVNSLIGIDQSQCVVKADVFGSRNDSQSHFYTVDGQELFMSQDGISIIFPSDNFSYRKLGDFLSEAFPMLKELRATNNELAVESQTIKIRVTTPPFMIFVPLYDVYPTLPSIKAPKLLVTPNDSNAMQQLLDIFLTCYVGYQIPKKAEFRADFFAGRVKPFIANAILAWACKHAAVFHGMFEGQDANQVGEAHYQLARTQLTDHLFENDDVDAVFGLLLLYGYQVGKASAALSCTNLPVSYLQLGLATQIARKLKMYQPHPELSLEMQESYRRLWSLIYFLDALTVGQTDRPSMIVDDKEITVLPQSPMSHESLDSAARVQYAKCRTMIRRLYRNIANCLHGSEVELSIIHKVNAEIDELQRYIDNDLHLIGIDKFPEVRFSKEGYCKLSIDVALLKIQLFFSTIPTFDHSPDELNAREICFNAAVKIMDLVSIDAASGSLWCLYSVESSWAASTVLKWFLSNGSDDEKQIGLKHLHILRHLMETSTVKGHWPVMKLVDYIDV</sequence>
<dbReference type="GO" id="GO:0006351">
    <property type="term" value="P:DNA-templated transcription"/>
    <property type="evidence" value="ECO:0007669"/>
    <property type="project" value="InterPro"/>
</dbReference>
<evidence type="ECO:0000256" key="3">
    <source>
        <dbReference type="ARBA" id="ARBA00023015"/>
    </source>
</evidence>
<dbReference type="AlphaFoldDB" id="A0A8H7Q0S7"/>
<dbReference type="Pfam" id="PF04082">
    <property type="entry name" value="Fungal_trans"/>
    <property type="match status" value="1"/>
</dbReference>
<dbReference type="GO" id="GO:0005634">
    <property type="term" value="C:nucleus"/>
    <property type="evidence" value="ECO:0007669"/>
    <property type="project" value="UniProtKB-SubCell"/>
</dbReference>
<evidence type="ECO:0000256" key="2">
    <source>
        <dbReference type="ARBA" id="ARBA00022723"/>
    </source>
</evidence>
<dbReference type="PANTHER" id="PTHR47338">
    <property type="entry name" value="ZN(II)2CYS6 TRANSCRIPTION FACTOR (EUROFUNG)-RELATED"/>
    <property type="match status" value="1"/>
</dbReference>
<dbReference type="OrthoDB" id="424974at2759"/>
<feature type="domain" description="Xylanolytic transcriptional activator regulatory" evidence="6">
    <location>
        <begin position="260"/>
        <end position="331"/>
    </location>
</feature>
<keyword evidence="2" id="KW-0479">Metal-binding</keyword>
<dbReference type="GO" id="GO:0008270">
    <property type="term" value="F:zinc ion binding"/>
    <property type="evidence" value="ECO:0007669"/>
    <property type="project" value="InterPro"/>
</dbReference>
<dbReference type="Proteomes" id="UP000654370">
    <property type="component" value="Unassembled WGS sequence"/>
</dbReference>
<dbReference type="SMART" id="SM00906">
    <property type="entry name" value="Fungal_trans"/>
    <property type="match status" value="1"/>
</dbReference>
<gene>
    <name evidence="7" type="ORF">INT43_006712</name>
</gene>
<keyword evidence="4" id="KW-0804">Transcription</keyword>
<keyword evidence="5" id="KW-0539">Nucleus</keyword>
<evidence type="ECO:0000256" key="4">
    <source>
        <dbReference type="ARBA" id="ARBA00023163"/>
    </source>
</evidence>
<protein>
    <recommendedName>
        <fullName evidence="6">Xylanolytic transcriptional activator regulatory domain-containing protein</fullName>
    </recommendedName>
</protein>
<comment type="subcellular location">
    <subcellularLocation>
        <location evidence="1">Nucleus</location>
    </subcellularLocation>
</comment>
<name>A0A8H7Q0S7_MORIS</name>
<dbReference type="GO" id="GO:0000981">
    <property type="term" value="F:DNA-binding transcription factor activity, RNA polymerase II-specific"/>
    <property type="evidence" value="ECO:0007669"/>
    <property type="project" value="InterPro"/>
</dbReference>
<keyword evidence="3" id="KW-0805">Transcription regulation</keyword>